<keyword evidence="7 9" id="KW-1015">Disulfide bond</keyword>
<dbReference type="InterPro" id="IPR051277">
    <property type="entry name" value="SEZ6_CSMD_C4BPB_Regulators"/>
</dbReference>
<evidence type="ECO:0000259" key="11">
    <source>
        <dbReference type="PROSITE" id="PS50923"/>
    </source>
</evidence>
<evidence type="ECO:0000313" key="13">
    <source>
        <dbReference type="Proteomes" id="UP000545332"/>
    </source>
</evidence>
<dbReference type="GO" id="GO:0045087">
    <property type="term" value="P:innate immune response"/>
    <property type="evidence" value="ECO:0007669"/>
    <property type="project" value="UniProtKB-KW"/>
</dbReference>
<feature type="non-terminal residue" evidence="12">
    <location>
        <position position="1"/>
    </location>
</feature>
<dbReference type="EMBL" id="VWPX01009327">
    <property type="protein sequence ID" value="NWI14258.1"/>
    <property type="molecule type" value="Genomic_DNA"/>
</dbReference>
<reference evidence="12 13" key="1">
    <citation type="submission" date="2019-09" db="EMBL/GenBank/DDBJ databases">
        <title>Bird 10,000 Genomes (B10K) Project - Family phase.</title>
        <authorList>
            <person name="Zhang G."/>
        </authorList>
    </citation>
    <scope>NUCLEOTIDE SEQUENCE [LARGE SCALE GENOMIC DNA]</scope>
    <source>
        <strain evidence="12">B10K-MSB-42743</strain>
        <tissue evidence="12">Heart</tissue>
    </source>
</reference>
<dbReference type="Proteomes" id="UP000545332">
    <property type="component" value="Unassembled WGS sequence"/>
</dbReference>
<dbReference type="CDD" id="cd00033">
    <property type="entry name" value="CCP"/>
    <property type="match status" value="2"/>
</dbReference>
<dbReference type="SUPFAM" id="SSF57535">
    <property type="entry name" value="Complement control module/SCR domain"/>
    <property type="match status" value="2"/>
</dbReference>
<feature type="disulfide bond" evidence="9">
    <location>
        <begin position="114"/>
        <end position="141"/>
    </location>
</feature>
<evidence type="ECO:0000256" key="1">
    <source>
        <dbReference type="ARBA" id="ARBA00022588"/>
    </source>
</evidence>
<dbReference type="PANTHER" id="PTHR45656">
    <property type="entry name" value="PROTEIN CBR-CLEC-78"/>
    <property type="match status" value="1"/>
</dbReference>
<dbReference type="InterPro" id="IPR000436">
    <property type="entry name" value="Sushi_SCR_CCP_dom"/>
</dbReference>
<gene>
    <name evidence="12" type="primary">Cd46</name>
    <name evidence="12" type="ORF">CRYSOU_R15024</name>
</gene>
<keyword evidence="2 9" id="KW-0768">Sushi</keyword>
<evidence type="ECO:0000256" key="3">
    <source>
        <dbReference type="ARBA" id="ARBA00022729"/>
    </source>
</evidence>
<keyword evidence="13" id="KW-1185">Reference proteome</keyword>
<accession>A0A7K4KF83</accession>
<keyword evidence="4" id="KW-0677">Repeat</keyword>
<evidence type="ECO:0000256" key="9">
    <source>
        <dbReference type="PROSITE-ProRule" id="PRU00302"/>
    </source>
</evidence>
<comment type="caution">
    <text evidence="12">The sequence shown here is derived from an EMBL/GenBank/DDBJ whole genome shotgun (WGS) entry which is preliminary data.</text>
</comment>
<evidence type="ECO:0000256" key="8">
    <source>
        <dbReference type="ARBA" id="ARBA00023180"/>
    </source>
</evidence>
<evidence type="ECO:0000256" key="2">
    <source>
        <dbReference type="ARBA" id="ARBA00022659"/>
    </source>
</evidence>
<dbReference type="OrthoDB" id="17569at2759"/>
<feature type="signal peptide" evidence="10">
    <location>
        <begin position="1"/>
        <end position="20"/>
    </location>
</feature>
<feature type="non-terminal residue" evidence="12">
    <location>
        <position position="146"/>
    </location>
</feature>
<dbReference type="AlphaFoldDB" id="A0A7K4KF83"/>
<feature type="domain" description="Sushi" evidence="11">
    <location>
        <begin position="22"/>
        <end position="82"/>
    </location>
</feature>
<name>A0A7K4KF83_9AVES</name>
<feature type="disulfide bond" evidence="9">
    <location>
        <begin position="24"/>
        <end position="67"/>
    </location>
</feature>
<evidence type="ECO:0000256" key="7">
    <source>
        <dbReference type="ARBA" id="ARBA00023157"/>
    </source>
</evidence>
<evidence type="ECO:0000313" key="12">
    <source>
        <dbReference type="EMBL" id="NWI14258.1"/>
    </source>
</evidence>
<dbReference type="FunFam" id="2.10.70.10:FF:000070">
    <property type="entry name" value="Complement C3d receptor 2"/>
    <property type="match status" value="1"/>
</dbReference>
<feature type="disulfide bond" evidence="9">
    <location>
        <begin position="53"/>
        <end position="80"/>
    </location>
</feature>
<keyword evidence="6" id="KW-0180">Complement pathway</keyword>
<dbReference type="PANTHER" id="PTHR45656:SF4">
    <property type="entry name" value="PROTEIN CBR-CLEC-78"/>
    <property type="match status" value="1"/>
</dbReference>
<feature type="disulfide bond" evidence="9">
    <location>
        <begin position="85"/>
        <end position="128"/>
    </location>
</feature>
<dbReference type="InterPro" id="IPR035976">
    <property type="entry name" value="Sushi/SCR/CCP_sf"/>
</dbReference>
<evidence type="ECO:0000256" key="10">
    <source>
        <dbReference type="SAM" id="SignalP"/>
    </source>
</evidence>
<keyword evidence="8" id="KW-0325">Glycoprotein</keyword>
<evidence type="ECO:0000256" key="5">
    <source>
        <dbReference type="ARBA" id="ARBA00022859"/>
    </source>
</evidence>
<dbReference type="GO" id="GO:0006958">
    <property type="term" value="P:complement activation, classical pathway"/>
    <property type="evidence" value="ECO:0007669"/>
    <property type="project" value="UniProtKB-KW"/>
</dbReference>
<keyword evidence="3 10" id="KW-0732">Signal</keyword>
<dbReference type="Gene3D" id="2.10.70.10">
    <property type="entry name" value="Complement Module, domain 1"/>
    <property type="match status" value="2"/>
</dbReference>
<evidence type="ECO:0000256" key="6">
    <source>
        <dbReference type="ARBA" id="ARBA00022875"/>
    </source>
</evidence>
<keyword evidence="5" id="KW-0391">Immunity</keyword>
<proteinExistence type="predicted"/>
<dbReference type="FunFam" id="2.10.70.10:FF:000014">
    <property type="entry name" value="Membrane cofactor protein"/>
    <property type="match status" value="1"/>
</dbReference>
<protein>
    <submittedName>
        <fullName evidence="12">MCP protein</fullName>
    </submittedName>
</protein>
<keyword evidence="1" id="KW-0399">Innate immunity</keyword>
<evidence type="ECO:0000256" key="4">
    <source>
        <dbReference type="ARBA" id="ARBA00022737"/>
    </source>
</evidence>
<dbReference type="PROSITE" id="PS50923">
    <property type="entry name" value="SUSHI"/>
    <property type="match status" value="2"/>
</dbReference>
<organism evidence="12 13">
    <name type="scientific">Crypturellus soui</name>
    <dbReference type="NCBI Taxonomy" id="458187"/>
    <lineage>
        <taxon>Eukaryota</taxon>
        <taxon>Metazoa</taxon>
        <taxon>Chordata</taxon>
        <taxon>Craniata</taxon>
        <taxon>Vertebrata</taxon>
        <taxon>Euteleostomi</taxon>
        <taxon>Archelosauria</taxon>
        <taxon>Archosauria</taxon>
        <taxon>Dinosauria</taxon>
        <taxon>Saurischia</taxon>
        <taxon>Theropoda</taxon>
        <taxon>Coelurosauria</taxon>
        <taxon>Aves</taxon>
        <taxon>Palaeognathae</taxon>
        <taxon>Tinamiformes</taxon>
        <taxon>Tinamidae</taxon>
        <taxon>Crypturellus</taxon>
    </lineage>
</organism>
<dbReference type="Pfam" id="PF00084">
    <property type="entry name" value="Sushi"/>
    <property type="match status" value="2"/>
</dbReference>
<dbReference type="SMART" id="SM00032">
    <property type="entry name" value="CCP"/>
    <property type="match status" value="2"/>
</dbReference>
<feature type="domain" description="Sushi" evidence="11">
    <location>
        <begin position="83"/>
        <end position="143"/>
    </location>
</feature>
<feature type="chain" id="PRO_5029621757" evidence="10">
    <location>
        <begin position="21"/>
        <end position="146"/>
    </location>
</feature>
<sequence length="146" mass="15165">VPTACACVTSSQLLTFPLHAVLLCPSPPSIKNGQYSRRDVKPFIPGVSVNYHCDPGYTLTGTTKVSCLPSGMWSIPYPRCEAEPCPPPPVIANATASAALGDNFTSGMAVTYRCDPGFSLVGSASLLCSPAGTWSLPYPRCAGALG</sequence>